<feature type="region of interest" description="Disordered" evidence="1">
    <location>
        <begin position="176"/>
        <end position="275"/>
    </location>
</feature>
<keyword evidence="4" id="KW-1185">Reference proteome</keyword>
<reference evidence="3 4" key="1">
    <citation type="journal article" date="2020" name="ISME J.">
        <title>Uncovering the hidden diversity of litter-decomposition mechanisms in mushroom-forming fungi.</title>
        <authorList>
            <person name="Floudas D."/>
            <person name="Bentzer J."/>
            <person name="Ahren D."/>
            <person name="Johansson T."/>
            <person name="Persson P."/>
            <person name="Tunlid A."/>
        </authorList>
    </citation>
    <scope>NUCLEOTIDE SEQUENCE [LARGE SCALE GENOMIC DNA]</scope>
    <source>
        <strain evidence="3 4">CBS 406.79</strain>
    </source>
</reference>
<sequence>MISFKRLALLATLFSSTLLAASAFPLPDDGDHAITSLNRRLPPLRFKIVRPGAVERYLKLSDTKGPIIFVGTKAFGMRGGAPPFTVFDQSGLATKAIINQAHAGWSSDKVLVLGEDQNLVRFPTRGDQENTFKAILELKPRSAKEFVDEIIELLSKGGFIKAKPTIDRVWYEDQTAGANDSQHPHPGASSSGTAPQPAPSPKSVADQMRLSNVLNASPGANSQQSPYDPASSSGTGPQQAQHGQTGVPPSMDESVKERMKLSNVLNRRNTQVGLP</sequence>
<feature type="compositionally biased region" description="Polar residues" evidence="1">
    <location>
        <begin position="209"/>
        <end position="244"/>
    </location>
</feature>
<organism evidence="3 4">
    <name type="scientific">Collybiopsis confluens</name>
    <dbReference type="NCBI Taxonomy" id="2823264"/>
    <lineage>
        <taxon>Eukaryota</taxon>
        <taxon>Fungi</taxon>
        <taxon>Dikarya</taxon>
        <taxon>Basidiomycota</taxon>
        <taxon>Agaricomycotina</taxon>
        <taxon>Agaricomycetes</taxon>
        <taxon>Agaricomycetidae</taxon>
        <taxon>Agaricales</taxon>
        <taxon>Marasmiineae</taxon>
        <taxon>Omphalotaceae</taxon>
        <taxon>Collybiopsis</taxon>
    </lineage>
</organism>
<gene>
    <name evidence="3" type="ORF">D9757_009008</name>
</gene>
<evidence type="ECO:0000313" key="3">
    <source>
        <dbReference type="EMBL" id="KAF5375764.1"/>
    </source>
</evidence>
<accession>A0A8H5H349</accession>
<dbReference type="AlphaFoldDB" id="A0A8H5H349"/>
<evidence type="ECO:0000256" key="2">
    <source>
        <dbReference type="SAM" id="SignalP"/>
    </source>
</evidence>
<feature type="compositionally biased region" description="Polar residues" evidence="1">
    <location>
        <begin position="263"/>
        <end position="275"/>
    </location>
</feature>
<proteinExistence type="predicted"/>
<feature type="chain" id="PRO_5034950132" evidence="2">
    <location>
        <begin position="24"/>
        <end position="275"/>
    </location>
</feature>
<evidence type="ECO:0000313" key="4">
    <source>
        <dbReference type="Proteomes" id="UP000518752"/>
    </source>
</evidence>
<dbReference type="OrthoDB" id="10667007at2759"/>
<name>A0A8H5H349_9AGAR</name>
<dbReference type="Proteomes" id="UP000518752">
    <property type="component" value="Unassembled WGS sequence"/>
</dbReference>
<protein>
    <submittedName>
        <fullName evidence="3">Uncharacterized protein</fullName>
    </submittedName>
</protein>
<comment type="caution">
    <text evidence="3">The sequence shown here is derived from an EMBL/GenBank/DDBJ whole genome shotgun (WGS) entry which is preliminary data.</text>
</comment>
<feature type="signal peptide" evidence="2">
    <location>
        <begin position="1"/>
        <end position="23"/>
    </location>
</feature>
<keyword evidence="2" id="KW-0732">Signal</keyword>
<evidence type="ECO:0000256" key="1">
    <source>
        <dbReference type="SAM" id="MobiDB-lite"/>
    </source>
</evidence>
<dbReference type="EMBL" id="JAACJN010000095">
    <property type="protein sequence ID" value="KAF5375764.1"/>
    <property type="molecule type" value="Genomic_DNA"/>
</dbReference>